<keyword evidence="3" id="KW-0813">Transport</keyword>
<dbReference type="AlphaFoldDB" id="A0A377FQU9"/>
<evidence type="ECO:0000256" key="4">
    <source>
        <dbReference type="ARBA" id="ARBA00022475"/>
    </source>
</evidence>
<dbReference type="InterPro" id="IPR030947">
    <property type="entry name" value="EcfA_1"/>
</dbReference>
<name>A0A377FQU9_9BACL</name>
<dbReference type="NCBIfam" id="NF010167">
    <property type="entry name" value="PRK13648.1"/>
    <property type="match status" value="1"/>
</dbReference>
<dbReference type="GO" id="GO:0005524">
    <property type="term" value="F:ATP binding"/>
    <property type="evidence" value="ECO:0007669"/>
    <property type="project" value="UniProtKB-KW"/>
</dbReference>
<keyword evidence="8" id="KW-0472">Membrane</keyword>
<evidence type="ECO:0000256" key="2">
    <source>
        <dbReference type="ARBA" id="ARBA00005417"/>
    </source>
</evidence>
<dbReference type="InterPro" id="IPR050095">
    <property type="entry name" value="ECF_ABC_transporter_ATP-bd"/>
</dbReference>
<dbReference type="GO" id="GO:0042626">
    <property type="term" value="F:ATPase-coupled transmembrane transporter activity"/>
    <property type="evidence" value="ECO:0007669"/>
    <property type="project" value="TreeGrafter"/>
</dbReference>
<dbReference type="GO" id="GO:0015087">
    <property type="term" value="F:cobalt ion transmembrane transporter activity"/>
    <property type="evidence" value="ECO:0007669"/>
    <property type="project" value="UniProtKB-ARBA"/>
</dbReference>
<keyword evidence="6 10" id="KW-0067">ATP-binding</keyword>
<dbReference type="FunFam" id="3.40.50.300:FF:000224">
    <property type="entry name" value="Energy-coupling factor transporter ATP-binding protein EcfA"/>
    <property type="match status" value="1"/>
</dbReference>
<dbReference type="InterPro" id="IPR003439">
    <property type="entry name" value="ABC_transporter-like_ATP-bd"/>
</dbReference>
<dbReference type="Pfam" id="PF00005">
    <property type="entry name" value="ABC_tran"/>
    <property type="match status" value="1"/>
</dbReference>
<dbReference type="InterPro" id="IPR017871">
    <property type="entry name" value="ABC_transporter-like_CS"/>
</dbReference>
<dbReference type="SUPFAM" id="SSF52540">
    <property type="entry name" value="P-loop containing nucleoside triphosphate hydrolases"/>
    <property type="match status" value="1"/>
</dbReference>
<feature type="domain" description="ABC transporter" evidence="9">
    <location>
        <begin position="5"/>
        <end position="239"/>
    </location>
</feature>
<evidence type="ECO:0000256" key="1">
    <source>
        <dbReference type="ARBA" id="ARBA00004202"/>
    </source>
</evidence>
<dbReference type="GO" id="GO:0043190">
    <property type="term" value="C:ATP-binding cassette (ABC) transporter complex"/>
    <property type="evidence" value="ECO:0007669"/>
    <property type="project" value="TreeGrafter"/>
</dbReference>
<gene>
    <name evidence="10" type="primary">ecfA1</name>
    <name evidence="10" type="ORF">NCTC13163_00161</name>
</gene>
<dbReference type="InterPro" id="IPR003593">
    <property type="entry name" value="AAA+_ATPase"/>
</dbReference>
<evidence type="ECO:0000313" key="10">
    <source>
        <dbReference type="EMBL" id="STO06836.1"/>
    </source>
</evidence>
<evidence type="ECO:0000256" key="3">
    <source>
        <dbReference type="ARBA" id="ARBA00022448"/>
    </source>
</evidence>
<dbReference type="InterPro" id="IPR015856">
    <property type="entry name" value="ABC_transpr_CbiO/EcfA_su"/>
</dbReference>
<dbReference type="SMART" id="SM00382">
    <property type="entry name" value="AAA"/>
    <property type="match status" value="1"/>
</dbReference>
<comment type="subcellular location">
    <subcellularLocation>
        <location evidence="1">Cell membrane</location>
        <topology evidence="1">Peripheral membrane protein</topology>
    </subcellularLocation>
</comment>
<dbReference type="CDD" id="cd03225">
    <property type="entry name" value="ABC_cobalt_CbiO_domain1"/>
    <property type="match status" value="1"/>
</dbReference>
<dbReference type="NCBIfam" id="TIGR04520">
    <property type="entry name" value="ECF_ATPase_1"/>
    <property type="match status" value="1"/>
</dbReference>
<dbReference type="EC" id="3.6.3.-" evidence="10"/>
<keyword evidence="7" id="KW-1278">Translocase</keyword>
<evidence type="ECO:0000256" key="5">
    <source>
        <dbReference type="ARBA" id="ARBA00022741"/>
    </source>
</evidence>
<sequence length="278" mass="31023">METQIMVRDIVFRYPGQTEPALNGLSLDVYKGEWLAIVGHNGSGKSTLTKLWNGLLLPQEGEVRVETLDPTNATDVWDVRKRVGVVFQNPDNQFVGATVRDDVAFSLENMGLPRQEMVRRIDDSLARVGLSELADREPHQLSGGQKQRVAIASALAMRPHVLVLDEATSMLDPIGRKEVLQTVQQLVSEGMTVVAITHELDEVLFADRIIALSKGEIAMTGTPEDVFQHPDALRAIQLDVPFIVRMQLELKERGIPLDRLMLQHSELVNHLCRLALKK</sequence>
<dbReference type="PANTHER" id="PTHR43553">
    <property type="entry name" value="HEAVY METAL TRANSPORTER"/>
    <property type="match status" value="1"/>
</dbReference>
<protein>
    <submittedName>
        <fullName evidence="10">Energy-coupling factor transporter ATP-binding protein EcfA1</fullName>
        <ecNumber evidence="10">3.6.3.-</ecNumber>
    </submittedName>
</protein>
<dbReference type="InterPro" id="IPR027417">
    <property type="entry name" value="P-loop_NTPase"/>
</dbReference>
<keyword evidence="10" id="KW-0378">Hydrolase</keyword>
<dbReference type="STRING" id="1397694.GCA_000702585_00683"/>
<evidence type="ECO:0000256" key="8">
    <source>
        <dbReference type="ARBA" id="ARBA00023136"/>
    </source>
</evidence>
<reference evidence="10 11" key="1">
    <citation type="submission" date="2018-06" db="EMBL/GenBank/DDBJ databases">
        <authorList>
            <consortium name="Pathogen Informatics"/>
            <person name="Doyle S."/>
        </authorList>
    </citation>
    <scope>NUCLEOTIDE SEQUENCE [LARGE SCALE GENOMIC DNA]</scope>
    <source>
        <strain evidence="10 11">NCTC13163</strain>
    </source>
</reference>
<keyword evidence="5" id="KW-0547">Nucleotide-binding</keyword>
<evidence type="ECO:0000313" key="11">
    <source>
        <dbReference type="Proteomes" id="UP000254060"/>
    </source>
</evidence>
<comment type="similarity">
    <text evidence="2">Belongs to the ABC transporter superfamily.</text>
</comment>
<evidence type="ECO:0000259" key="9">
    <source>
        <dbReference type="PROSITE" id="PS50893"/>
    </source>
</evidence>
<dbReference type="PANTHER" id="PTHR43553:SF24">
    <property type="entry name" value="ENERGY-COUPLING FACTOR TRANSPORTER ATP-BINDING PROTEIN ECFA1"/>
    <property type="match status" value="1"/>
</dbReference>
<dbReference type="PROSITE" id="PS50893">
    <property type="entry name" value="ABC_TRANSPORTER_2"/>
    <property type="match status" value="1"/>
</dbReference>
<evidence type="ECO:0000256" key="6">
    <source>
        <dbReference type="ARBA" id="ARBA00022840"/>
    </source>
</evidence>
<dbReference type="EMBL" id="UGGP01000001">
    <property type="protein sequence ID" value="STO06836.1"/>
    <property type="molecule type" value="Genomic_DNA"/>
</dbReference>
<keyword evidence="4" id="KW-1003">Cell membrane</keyword>
<proteinExistence type="inferred from homology"/>
<evidence type="ECO:0000256" key="7">
    <source>
        <dbReference type="ARBA" id="ARBA00022967"/>
    </source>
</evidence>
<organism evidence="10 11">
    <name type="scientific">Exiguobacterium aurantiacum</name>
    <dbReference type="NCBI Taxonomy" id="33987"/>
    <lineage>
        <taxon>Bacteria</taxon>
        <taxon>Bacillati</taxon>
        <taxon>Bacillota</taxon>
        <taxon>Bacilli</taxon>
        <taxon>Bacillales</taxon>
        <taxon>Bacillales Family XII. Incertae Sedis</taxon>
        <taxon>Exiguobacterium</taxon>
    </lineage>
</organism>
<dbReference type="Gene3D" id="3.40.50.300">
    <property type="entry name" value="P-loop containing nucleotide triphosphate hydrolases"/>
    <property type="match status" value="1"/>
</dbReference>
<dbReference type="PROSITE" id="PS00211">
    <property type="entry name" value="ABC_TRANSPORTER_1"/>
    <property type="match status" value="1"/>
</dbReference>
<dbReference type="OrthoDB" id="9784332at2"/>
<dbReference type="GO" id="GO:0016887">
    <property type="term" value="F:ATP hydrolysis activity"/>
    <property type="evidence" value="ECO:0007669"/>
    <property type="project" value="InterPro"/>
</dbReference>
<accession>A0A377FQU9</accession>
<dbReference type="Proteomes" id="UP000254060">
    <property type="component" value="Unassembled WGS sequence"/>
</dbReference>
<dbReference type="RefSeq" id="WP_024372198.1">
    <property type="nucleotide sequence ID" value="NZ_UGGP01000001.1"/>
</dbReference>